<evidence type="ECO:0000259" key="2">
    <source>
        <dbReference type="PROSITE" id="PS50405"/>
    </source>
</evidence>
<accession>A0ABD3Q762</accession>
<proteinExistence type="predicted"/>
<reference evidence="3 4" key="1">
    <citation type="submission" date="2024-10" db="EMBL/GenBank/DDBJ databases">
        <title>Updated reference genomes for cyclostephanoid diatoms.</title>
        <authorList>
            <person name="Roberts W.R."/>
            <person name="Alverson A.J."/>
        </authorList>
    </citation>
    <scope>NUCLEOTIDE SEQUENCE [LARGE SCALE GENOMIC DNA]</scope>
    <source>
        <strain evidence="3 4">AJA010-31</strain>
    </source>
</reference>
<evidence type="ECO:0008006" key="5">
    <source>
        <dbReference type="Google" id="ProtNLM"/>
    </source>
</evidence>
<dbReference type="Proteomes" id="UP001530400">
    <property type="component" value="Unassembled WGS sequence"/>
</dbReference>
<dbReference type="PROSITE" id="PS50404">
    <property type="entry name" value="GST_NTER"/>
    <property type="match status" value="1"/>
</dbReference>
<sequence length="205" mass="21938">MHLVYFPIAGRGELIRLIAKVGGVQGFSESAEMPEGITKAECGSPSSTPILIDGDLKMNESTAIEFYVASVAPKYANLTPKQRAKDAQFCSIKESCLGLFAKHLFGDKDKDAIQAVANKYFPIIEGILPDSGFVNGLDYPTVADLAIVNICEGYMPFGATFKCGEIDLVKLYPKLVAHSERTKAVADVAKALSESTSLKAALPGM</sequence>
<keyword evidence="4" id="KW-1185">Reference proteome</keyword>
<dbReference type="InterPro" id="IPR050213">
    <property type="entry name" value="GST_superfamily"/>
</dbReference>
<dbReference type="SUPFAM" id="SSF47616">
    <property type="entry name" value="GST C-terminal domain-like"/>
    <property type="match status" value="1"/>
</dbReference>
<gene>
    <name evidence="3" type="ORF">ACHAWO_005869</name>
</gene>
<dbReference type="InterPro" id="IPR036249">
    <property type="entry name" value="Thioredoxin-like_sf"/>
</dbReference>
<comment type="caution">
    <text evidence="3">The sequence shown here is derived from an EMBL/GenBank/DDBJ whole genome shotgun (WGS) entry which is preliminary data.</text>
</comment>
<dbReference type="SUPFAM" id="SSF52833">
    <property type="entry name" value="Thioredoxin-like"/>
    <property type="match status" value="1"/>
</dbReference>
<dbReference type="AlphaFoldDB" id="A0ABD3Q762"/>
<dbReference type="InterPro" id="IPR004046">
    <property type="entry name" value="GST_C"/>
</dbReference>
<evidence type="ECO:0000259" key="1">
    <source>
        <dbReference type="PROSITE" id="PS50404"/>
    </source>
</evidence>
<dbReference type="Gene3D" id="1.20.1050.10">
    <property type="match status" value="1"/>
</dbReference>
<evidence type="ECO:0000313" key="3">
    <source>
        <dbReference type="EMBL" id="KAL3795814.1"/>
    </source>
</evidence>
<evidence type="ECO:0000313" key="4">
    <source>
        <dbReference type="Proteomes" id="UP001530400"/>
    </source>
</evidence>
<name>A0ABD3Q762_9STRA</name>
<dbReference type="Pfam" id="PF14497">
    <property type="entry name" value="GST_C_3"/>
    <property type="match status" value="1"/>
</dbReference>
<dbReference type="EMBL" id="JALLPJ020000311">
    <property type="protein sequence ID" value="KAL3795814.1"/>
    <property type="molecule type" value="Genomic_DNA"/>
</dbReference>
<dbReference type="InterPro" id="IPR036282">
    <property type="entry name" value="Glutathione-S-Trfase_C_sf"/>
</dbReference>
<dbReference type="InterPro" id="IPR004045">
    <property type="entry name" value="Glutathione_S-Trfase_N"/>
</dbReference>
<dbReference type="Gene3D" id="3.40.30.10">
    <property type="entry name" value="Glutaredoxin"/>
    <property type="match status" value="1"/>
</dbReference>
<feature type="domain" description="GST C-terminal" evidence="2">
    <location>
        <begin position="79"/>
        <end position="202"/>
    </location>
</feature>
<dbReference type="InterPro" id="IPR010987">
    <property type="entry name" value="Glutathione-S-Trfase_C-like"/>
</dbReference>
<dbReference type="PROSITE" id="PS50405">
    <property type="entry name" value="GST_CTER"/>
    <property type="match status" value="1"/>
</dbReference>
<feature type="domain" description="GST N-terminal" evidence="1">
    <location>
        <begin position="1"/>
        <end position="76"/>
    </location>
</feature>
<protein>
    <recommendedName>
        <fullName evidence="5">Glutathione S-transferase</fullName>
    </recommendedName>
</protein>
<organism evidence="3 4">
    <name type="scientific">Cyclotella atomus</name>
    <dbReference type="NCBI Taxonomy" id="382360"/>
    <lineage>
        <taxon>Eukaryota</taxon>
        <taxon>Sar</taxon>
        <taxon>Stramenopiles</taxon>
        <taxon>Ochrophyta</taxon>
        <taxon>Bacillariophyta</taxon>
        <taxon>Coscinodiscophyceae</taxon>
        <taxon>Thalassiosirophycidae</taxon>
        <taxon>Stephanodiscales</taxon>
        <taxon>Stephanodiscaceae</taxon>
        <taxon>Cyclotella</taxon>
    </lineage>
</organism>
<dbReference type="PANTHER" id="PTHR11571">
    <property type="entry name" value="GLUTATHIONE S-TRANSFERASE"/>
    <property type="match status" value="1"/>
</dbReference>